<organism evidence="5 6">
    <name type="scientific">Cellvibrio fontiphilus</name>
    <dbReference type="NCBI Taxonomy" id="1815559"/>
    <lineage>
        <taxon>Bacteria</taxon>
        <taxon>Pseudomonadati</taxon>
        <taxon>Pseudomonadota</taxon>
        <taxon>Gammaproteobacteria</taxon>
        <taxon>Cellvibrionales</taxon>
        <taxon>Cellvibrionaceae</taxon>
        <taxon>Cellvibrio</taxon>
    </lineage>
</organism>
<dbReference type="PANTHER" id="PTHR45138">
    <property type="entry name" value="REGULATORY COMPONENTS OF SENSORY TRANSDUCTION SYSTEM"/>
    <property type="match status" value="1"/>
</dbReference>
<evidence type="ECO:0000259" key="4">
    <source>
        <dbReference type="PROSITE" id="PS50887"/>
    </source>
</evidence>
<dbReference type="InterPro" id="IPR029787">
    <property type="entry name" value="Nucleotide_cyclase"/>
</dbReference>
<dbReference type="EC" id="2.7.7.65" evidence="1"/>
<feature type="transmembrane region" description="Helical" evidence="3">
    <location>
        <begin position="92"/>
        <end position="123"/>
    </location>
</feature>
<dbReference type="EMBL" id="JBHRTF010000001">
    <property type="protein sequence ID" value="MFC3114110.1"/>
    <property type="molecule type" value="Genomic_DNA"/>
</dbReference>
<dbReference type="PROSITE" id="PS50887">
    <property type="entry name" value="GGDEF"/>
    <property type="match status" value="1"/>
</dbReference>
<comment type="catalytic activity">
    <reaction evidence="2">
        <text>2 GTP = 3',3'-c-di-GMP + 2 diphosphate</text>
        <dbReference type="Rhea" id="RHEA:24898"/>
        <dbReference type="ChEBI" id="CHEBI:33019"/>
        <dbReference type="ChEBI" id="CHEBI:37565"/>
        <dbReference type="ChEBI" id="CHEBI:58805"/>
        <dbReference type="EC" id="2.7.7.65"/>
    </reaction>
</comment>
<feature type="transmembrane region" description="Helical" evidence="3">
    <location>
        <begin position="67"/>
        <end position="86"/>
    </location>
</feature>
<dbReference type="Pfam" id="PF00990">
    <property type="entry name" value="GGDEF"/>
    <property type="match status" value="1"/>
</dbReference>
<evidence type="ECO:0000313" key="5">
    <source>
        <dbReference type="EMBL" id="MFC3114110.1"/>
    </source>
</evidence>
<dbReference type="PANTHER" id="PTHR45138:SF9">
    <property type="entry name" value="DIGUANYLATE CYCLASE DGCM-RELATED"/>
    <property type="match status" value="1"/>
</dbReference>
<evidence type="ECO:0000256" key="2">
    <source>
        <dbReference type="ARBA" id="ARBA00034247"/>
    </source>
</evidence>
<dbReference type="GO" id="GO:0052621">
    <property type="term" value="F:diguanylate cyclase activity"/>
    <property type="evidence" value="ECO:0007669"/>
    <property type="project" value="UniProtKB-EC"/>
</dbReference>
<dbReference type="NCBIfam" id="TIGR00254">
    <property type="entry name" value="GGDEF"/>
    <property type="match status" value="1"/>
</dbReference>
<evidence type="ECO:0000256" key="1">
    <source>
        <dbReference type="ARBA" id="ARBA00012528"/>
    </source>
</evidence>
<feature type="transmembrane region" description="Helical" evidence="3">
    <location>
        <begin position="135"/>
        <end position="155"/>
    </location>
</feature>
<evidence type="ECO:0000313" key="6">
    <source>
        <dbReference type="Proteomes" id="UP001595555"/>
    </source>
</evidence>
<dbReference type="InterPro" id="IPR043128">
    <property type="entry name" value="Rev_trsase/Diguanyl_cyclase"/>
</dbReference>
<gene>
    <name evidence="5" type="ORF">ACFODX_00980</name>
</gene>
<dbReference type="Gene3D" id="3.30.70.270">
    <property type="match status" value="1"/>
</dbReference>
<evidence type="ECO:0000256" key="3">
    <source>
        <dbReference type="SAM" id="Phobius"/>
    </source>
</evidence>
<dbReference type="InterPro" id="IPR000160">
    <property type="entry name" value="GGDEF_dom"/>
</dbReference>
<feature type="transmembrane region" description="Helical" evidence="3">
    <location>
        <begin position="12"/>
        <end position="35"/>
    </location>
</feature>
<keyword evidence="3" id="KW-0812">Transmembrane</keyword>
<sequence length="325" mass="36093">MPLDSRNKFQRGLVYLFAILATIGIAPFVVIRYLHGELLNAAVDLAIVIAALGSALITYWRGQATPAISVMTAILYSSGAVAVTHLNEPIFVFWLFPAILANFFLLSINAALIANMLCILAVLPIASRLETNTELFAMISSLLMCGSMAYTFALLNDRQRTMLQGFATQDALTHLGNRRAMDEELRLCVEDFARAGIPASLIVLDLDFFKTVNDKFGHKMGDQVLVDLAELLENRVRKTDRLFRFGGEEFVVLARNTELEAAMVIAEQLRAQIEEEIKDPEGSLTASFGCAQLRQDEDQHEWFVRADKAIYQAKQQGRNCVIAAD</sequence>
<dbReference type="CDD" id="cd01949">
    <property type="entry name" value="GGDEF"/>
    <property type="match status" value="1"/>
</dbReference>
<comment type="caution">
    <text evidence="5">The sequence shown here is derived from an EMBL/GenBank/DDBJ whole genome shotgun (WGS) entry which is preliminary data.</text>
</comment>
<dbReference type="RefSeq" id="WP_378115144.1">
    <property type="nucleotide sequence ID" value="NZ_JBHRTF010000001.1"/>
</dbReference>
<proteinExistence type="predicted"/>
<reference evidence="6" key="1">
    <citation type="journal article" date="2019" name="Int. J. Syst. Evol. Microbiol.">
        <title>The Global Catalogue of Microorganisms (GCM) 10K type strain sequencing project: providing services to taxonomists for standard genome sequencing and annotation.</title>
        <authorList>
            <consortium name="The Broad Institute Genomics Platform"/>
            <consortium name="The Broad Institute Genome Sequencing Center for Infectious Disease"/>
            <person name="Wu L."/>
            <person name="Ma J."/>
        </authorList>
    </citation>
    <scope>NUCLEOTIDE SEQUENCE [LARGE SCALE GENOMIC DNA]</scope>
    <source>
        <strain evidence="6">KCTC 52237</strain>
    </source>
</reference>
<keyword evidence="3" id="KW-1133">Transmembrane helix</keyword>
<keyword evidence="3" id="KW-0472">Membrane</keyword>
<dbReference type="SMART" id="SM00267">
    <property type="entry name" value="GGDEF"/>
    <property type="match status" value="1"/>
</dbReference>
<feature type="transmembrane region" description="Helical" evidence="3">
    <location>
        <begin position="41"/>
        <end position="60"/>
    </location>
</feature>
<dbReference type="SUPFAM" id="SSF55073">
    <property type="entry name" value="Nucleotide cyclase"/>
    <property type="match status" value="1"/>
</dbReference>
<accession>A0ABV7FC26</accession>
<keyword evidence="6" id="KW-1185">Reference proteome</keyword>
<name>A0ABV7FC26_9GAMM</name>
<protein>
    <recommendedName>
        <fullName evidence="1">diguanylate cyclase</fullName>
        <ecNumber evidence="1">2.7.7.65</ecNumber>
    </recommendedName>
</protein>
<dbReference type="InterPro" id="IPR050469">
    <property type="entry name" value="Diguanylate_Cyclase"/>
</dbReference>
<dbReference type="Proteomes" id="UP001595555">
    <property type="component" value="Unassembled WGS sequence"/>
</dbReference>
<keyword evidence="5" id="KW-0808">Transferase</keyword>
<feature type="domain" description="GGDEF" evidence="4">
    <location>
        <begin position="197"/>
        <end position="325"/>
    </location>
</feature>
<keyword evidence="5" id="KW-0548">Nucleotidyltransferase</keyword>